<evidence type="ECO:0000256" key="3">
    <source>
        <dbReference type="SAM" id="MobiDB-lite"/>
    </source>
</evidence>
<dbReference type="InterPro" id="IPR036997">
    <property type="entry name" value="PA28_C_sf"/>
</dbReference>
<dbReference type="STRING" id="94643.A0A2A9MIX6"/>
<sequence>MDSAPSPPVQGVMRRLESSEVPETSLAPGGPRPAPSASLSSSSFPSSASSLAAAAASPTSPAAGNKKRPRTGTGGGGSDRGIAEAVRLMQSGKLAKLEPSEEKVKEEYEQYRNDVTRRALQILTDDLPRRIVQFLRLVDVNAEPGALLVSDDLPSPVLRPLLTEEELASYSVKPVEASEESGAVASSAFSHAASPAFRWSFSVEPLLSLSAPDSARLRKFLQDKVNDVFSSGRGDAPSQGAPDEAPARKDASAAENGKAPSQGTDAGGAAQASSAATSAPSCAEKQEAICVRLGQQAQFVKEEAVAMRELLNAVKIFMQLHVPRIEDGNNFGVAIQEEAIHLLNRVEESAFNLYDTVLKYYLARAKLCSKLVKYPNTLDYQMAIVELDRKEWVHLKITNLDLRNNYIMLYDLICKNWQNVIAPKGRNQSTSQLAFY</sequence>
<dbReference type="AlphaFoldDB" id="A0A2A9MIX6"/>
<feature type="domain" description="Proteasome activator PA28 C-terminal" evidence="4">
    <location>
        <begin position="295"/>
        <end position="429"/>
    </location>
</feature>
<dbReference type="GO" id="GO:0061136">
    <property type="term" value="P:regulation of proteasomal protein catabolic process"/>
    <property type="evidence" value="ECO:0007669"/>
    <property type="project" value="TreeGrafter"/>
</dbReference>
<dbReference type="InterPro" id="IPR036252">
    <property type="entry name" value="Proteasome_activ_sf"/>
</dbReference>
<gene>
    <name evidence="5" type="ORF">BESB_062190</name>
</gene>
<evidence type="ECO:0000256" key="2">
    <source>
        <dbReference type="ARBA" id="ARBA00022942"/>
    </source>
</evidence>
<dbReference type="SUPFAM" id="SSF47216">
    <property type="entry name" value="Proteasome activator"/>
    <property type="match status" value="1"/>
</dbReference>
<dbReference type="Proteomes" id="UP000224006">
    <property type="component" value="Chromosome V"/>
</dbReference>
<feature type="compositionally biased region" description="Low complexity" evidence="3">
    <location>
        <begin position="25"/>
        <end position="64"/>
    </location>
</feature>
<dbReference type="EMBL" id="NWUJ01000005">
    <property type="protein sequence ID" value="PFH35332.1"/>
    <property type="molecule type" value="Genomic_DNA"/>
</dbReference>
<feature type="region of interest" description="Disordered" evidence="3">
    <location>
        <begin position="230"/>
        <end position="272"/>
    </location>
</feature>
<dbReference type="GO" id="GO:0061133">
    <property type="term" value="F:endopeptidase activator activity"/>
    <property type="evidence" value="ECO:0007669"/>
    <property type="project" value="TreeGrafter"/>
</dbReference>
<evidence type="ECO:0000256" key="1">
    <source>
        <dbReference type="ARBA" id="ARBA00005883"/>
    </source>
</evidence>
<dbReference type="Gene3D" id="1.20.120.180">
    <property type="entry name" value="Proteasome activator pa28, C-terminal domain"/>
    <property type="match status" value="1"/>
</dbReference>
<protein>
    <submittedName>
        <fullName evidence="5">Proteasome activator pa28 beta subunit protein</fullName>
    </submittedName>
</protein>
<proteinExistence type="inferred from homology"/>
<dbReference type="PANTHER" id="PTHR10660:SF2">
    <property type="entry name" value="LD45860P"/>
    <property type="match status" value="1"/>
</dbReference>
<dbReference type="GO" id="GO:2000045">
    <property type="term" value="P:regulation of G1/S transition of mitotic cell cycle"/>
    <property type="evidence" value="ECO:0007669"/>
    <property type="project" value="TreeGrafter"/>
</dbReference>
<comment type="caution">
    <text evidence="5">The sequence shown here is derived from an EMBL/GenBank/DDBJ whole genome shotgun (WGS) entry which is preliminary data.</text>
</comment>
<dbReference type="PANTHER" id="PTHR10660">
    <property type="entry name" value="PROTEASOME REGULATOR PA28"/>
    <property type="match status" value="1"/>
</dbReference>
<dbReference type="GO" id="GO:0008537">
    <property type="term" value="C:proteasome activator complex"/>
    <property type="evidence" value="ECO:0007669"/>
    <property type="project" value="InterPro"/>
</dbReference>
<dbReference type="GeneID" id="40311147"/>
<keyword evidence="2 5" id="KW-0647">Proteasome</keyword>
<dbReference type="OrthoDB" id="6591885at2759"/>
<evidence type="ECO:0000313" key="5">
    <source>
        <dbReference type="EMBL" id="PFH35332.1"/>
    </source>
</evidence>
<dbReference type="VEuPathDB" id="ToxoDB:BESB_062190"/>
<evidence type="ECO:0000313" key="6">
    <source>
        <dbReference type="Proteomes" id="UP000224006"/>
    </source>
</evidence>
<accession>A0A2A9MIX6</accession>
<feature type="region of interest" description="Disordered" evidence="3">
    <location>
        <begin position="1"/>
        <end position="83"/>
    </location>
</feature>
<name>A0A2A9MIX6_BESBE</name>
<dbReference type="FunFam" id="1.20.120.180:FF:000002">
    <property type="entry name" value="Proteasome activator complex subunit 1"/>
    <property type="match status" value="1"/>
</dbReference>
<dbReference type="GO" id="GO:0005737">
    <property type="term" value="C:cytoplasm"/>
    <property type="evidence" value="ECO:0007669"/>
    <property type="project" value="TreeGrafter"/>
</dbReference>
<reference evidence="5 6" key="1">
    <citation type="submission" date="2017-09" db="EMBL/GenBank/DDBJ databases">
        <title>Genome sequencing of Besnoitia besnoiti strain Bb-Ger1.</title>
        <authorList>
            <person name="Schares G."/>
            <person name="Venepally P."/>
            <person name="Lorenzi H.A."/>
        </authorList>
    </citation>
    <scope>NUCLEOTIDE SEQUENCE [LARGE SCALE GENOMIC DNA]</scope>
    <source>
        <strain evidence="5 6">Bb-Ger1</strain>
    </source>
</reference>
<dbReference type="InterPro" id="IPR009077">
    <property type="entry name" value="Proteasome_activ_PA28"/>
</dbReference>
<dbReference type="InterPro" id="IPR003186">
    <property type="entry name" value="PA28_C"/>
</dbReference>
<dbReference type="GO" id="GO:0005654">
    <property type="term" value="C:nucleoplasm"/>
    <property type="evidence" value="ECO:0007669"/>
    <property type="project" value="TreeGrafter"/>
</dbReference>
<feature type="compositionally biased region" description="Low complexity" evidence="3">
    <location>
        <begin position="261"/>
        <end position="272"/>
    </location>
</feature>
<dbReference type="RefSeq" id="XP_029219341.1">
    <property type="nucleotide sequence ID" value="XM_029364633.1"/>
</dbReference>
<keyword evidence="6" id="KW-1185">Reference proteome</keyword>
<dbReference type="Pfam" id="PF02252">
    <property type="entry name" value="PA28_C"/>
    <property type="match status" value="1"/>
</dbReference>
<organism evidence="5 6">
    <name type="scientific">Besnoitia besnoiti</name>
    <name type="common">Apicomplexan protozoan</name>
    <dbReference type="NCBI Taxonomy" id="94643"/>
    <lineage>
        <taxon>Eukaryota</taxon>
        <taxon>Sar</taxon>
        <taxon>Alveolata</taxon>
        <taxon>Apicomplexa</taxon>
        <taxon>Conoidasida</taxon>
        <taxon>Coccidia</taxon>
        <taxon>Eucoccidiorida</taxon>
        <taxon>Eimeriorina</taxon>
        <taxon>Sarcocystidae</taxon>
        <taxon>Besnoitia</taxon>
    </lineage>
</organism>
<dbReference type="KEGG" id="bbes:BESB_062190"/>
<comment type="similarity">
    <text evidence="1">Belongs to the PA28 family.</text>
</comment>
<evidence type="ECO:0000259" key="4">
    <source>
        <dbReference type="Pfam" id="PF02252"/>
    </source>
</evidence>